<dbReference type="Proteomes" id="UP001302602">
    <property type="component" value="Unassembled WGS sequence"/>
</dbReference>
<accession>A0AAN6TRP2</accession>
<proteinExistence type="predicted"/>
<protein>
    <submittedName>
        <fullName evidence="2">Uncharacterized protein</fullName>
    </submittedName>
</protein>
<name>A0AAN6TRP2_9PEZI</name>
<evidence type="ECO:0000256" key="1">
    <source>
        <dbReference type="SAM" id="MobiDB-lite"/>
    </source>
</evidence>
<reference evidence="2" key="2">
    <citation type="submission" date="2023-05" db="EMBL/GenBank/DDBJ databases">
        <authorList>
            <consortium name="Lawrence Berkeley National Laboratory"/>
            <person name="Steindorff A."/>
            <person name="Hensen N."/>
            <person name="Bonometti L."/>
            <person name="Westerberg I."/>
            <person name="Brannstrom I.O."/>
            <person name="Guillou S."/>
            <person name="Cros-Aarteil S."/>
            <person name="Calhoun S."/>
            <person name="Haridas S."/>
            <person name="Kuo A."/>
            <person name="Mondo S."/>
            <person name="Pangilinan J."/>
            <person name="Riley R."/>
            <person name="Labutti K."/>
            <person name="Andreopoulos B."/>
            <person name="Lipzen A."/>
            <person name="Chen C."/>
            <person name="Yanf M."/>
            <person name="Daum C."/>
            <person name="Ng V."/>
            <person name="Clum A."/>
            <person name="Ohm R."/>
            <person name="Martin F."/>
            <person name="Silar P."/>
            <person name="Natvig D."/>
            <person name="Lalanne C."/>
            <person name="Gautier V."/>
            <person name="Ament-Velasquez S.L."/>
            <person name="Kruys A."/>
            <person name="Hutchinson M.I."/>
            <person name="Powell A.J."/>
            <person name="Barry K."/>
            <person name="Miller A.N."/>
            <person name="Grigoriev I.V."/>
            <person name="Debuchy R."/>
            <person name="Gladieux P."/>
            <person name="Thoren M.H."/>
            <person name="Johannesson H."/>
        </authorList>
    </citation>
    <scope>NUCLEOTIDE SEQUENCE</scope>
    <source>
        <strain evidence="2">CBS 731.68</strain>
    </source>
</reference>
<reference evidence="2" key="1">
    <citation type="journal article" date="2023" name="Mol. Phylogenet. Evol.">
        <title>Genome-scale phylogeny and comparative genomics of the fungal order Sordariales.</title>
        <authorList>
            <person name="Hensen N."/>
            <person name="Bonometti L."/>
            <person name="Westerberg I."/>
            <person name="Brannstrom I.O."/>
            <person name="Guillou S."/>
            <person name="Cros-Aarteil S."/>
            <person name="Calhoun S."/>
            <person name="Haridas S."/>
            <person name="Kuo A."/>
            <person name="Mondo S."/>
            <person name="Pangilinan J."/>
            <person name="Riley R."/>
            <person name="LaButti K."/>
            <person name="Andreopoulos B."/>
            <person name="Lipzen A."/>
            <person name="Chen C."/>
            <person name="Yan M."/>
            <person name="Daum C."/>
            <person name="Ng V."/>
            <person name="Clum A."/>
            <person name="Steindorff A."/>
            <person name="Ohm R.A."/>
            <person name="Martin F."/>
            <person name="Silar P."/>
            <person name="Natvig D.O."/>
            <person name="Lalanne C."/>
            <person name="Gautier V."/>
            <person name="Ament-Velasquez S.L."/>
            <person name="Kruys A."/>
            <person name="Hutchinson M.I."/>
            <person name="Powell A.J."/>
            <person name="Barry K."/>
            <person name="Miller A.N."/>
            <person name="Grigoriev I.V."/>
            <person name="Debuchy R."/>
            <person name="Gladieux P."/>
            <person name="Hiltunen Thoren M."/>
            <person name="Johannesson H."/>
        </authorList>
    </citation>
    <scope>NUCLEOTIDE SEQUENCE</scope>
    <source>
        <strain evidence="2">CBS 731.68</strain>
    </source>
</reference>
<organism evidence="2 3">
    <name type="scientific">Parathielavia appendiculata</name>
    <dbReference type="NCBI Taxonomy" id="2587402"/>
    <lineage>
        <taxon>Eukaryota</taxon>
        <taxon>Fungi</taxon>
        <taxon>Dikarya</taxon>
        <taxon>Ascomycota</taxon>
        <taxon>Pezizomycotina</taxon>
        <taxon>Sordariomycetes</taxon>
        <taxon>Sordariomycetidae</taxon>
        <taxon>Sordariales</taxon>
        <taxon>Chaetomiaceae</taxon>
        <taxon>Parathielavia</taxon>
    </lineage>
</organism>
<feature type="region of interest" description="Disordered" evidence="1">
    <location>
        <begin position="236"/>
        <end position="268"/>
    </location>
</feature>
<feature type="compositionally biased region" description="Basic and acidic residues" evidence="1">
    <location>
        <begin position="256"/>
        <end position="268"/>
    </location>
</feature>
<gene>
    <name evidence="2" type="ORF">N657DRAFT_684396</name>
</gene>
<dbReference type="GeneID" id="87833443"/>
<keyword evidence="3" id="KW-1185">Reference proteome</keyword>
<dbReference type="EMBL" id="MU853248">
    <property type="protein sequence ID" value="KAK4119442.1"/>
    <property type="molecule type" value="Genomic_DNA"/>
</dbReference>
<evidence type="ECO:0000313" key="3">
    <source>
        <dbReference type="Proteomes" id="UP001302602"/>
    </source>
</evidence>
<comment type="caution">
    <text evidence="2">The sequence shown here is derived from an EMBL/GenBank/DDBJ whole genome shotgun (WGS) entry which is preliminary data.</text>
</comment>
<dbReference type="AlphaFoldDB" id="A0AAN6TRP2"/>
<dbReference type="RefSeq" id="XP_062643215.1">
    <property type="nucleotide sequence ID" value="XM_062796675.1"/>
</dbReference>
<sequence length="393" mass="44962">MASNAGPPAAPAQFTPAQLNALFGEFLAQNLNGVAQTMRRVIPPTTKLTKAEDYLTWRGKLIRNLNRVDLDQHILQDLPEPEDAELRRVWKNDRADVGDYIQTSVPDHKIWTNLIGMGWDADANDPKDTFLELTQYFQKGAADTNYNMMKEFMNIRRSSYDKMESFTHRLNHLRGRINVTEFKLDEKAYCWMAIKGFQQEYPDLYNRMVSGIESKTIAWSDIIAKLQQLAVSEAAQPTMSSVKTDDNGKSSKKKDSKKDDNKDKSNDNNKERVTCITCNKSIDKGFKHCTDCDKHWVGDICWWCHPEKAKDTWKWKSIAIQEKKLRELNAKATAGPLHQQSGVAASLGPKPSNLLFTTNHDDDDDHQYNFAFTSFSTTNNDNRDFIPGPRRFL</sequence>
<evidence type="ECO:0000313" key="2">
    <source>
        <dbReference type="EMBL" id="KAK4119442.1"/>
    </source>
</evidence>